<sequence>MIKVTKRFKELYIDVFIKILQIIFAALIVGQIVAGKFNFWSFFSGSIACLFCMIAASKIALTLTDEEEQ</sequence>
<gene>
    <name evidence="2" type="ORF">FD145_926</name>
</gene>
<keyword evidence="1" id="KW-1133">Transmembrane helix</keyword>
<evidence type="ECO:0000313" key="2">
    <source>
        <dbReference type="EMBL" id="KAF0134072.1"/>
    </source>
</evidence>
<comment type="caution">
    <text evidence="2">The sequence shown here is derived from an EMBL/GenBank/DDBJ whole genome shotgun (WGS) entry which is preliminary data.</text>
</comment>
<dbReference type="Proteomes" id="UP000488506">
    <property type="component" value="Unassembled WGS sequence"/>
</dbReference>
<organism evidence="2 3">
    <name type="scientific">Candidatus Saganbacteria bacterium</name>
    <dbReference type="NCBI Taxonomy" id="2575572"/>
    <lineage>
        <taxon>Bacteria</taxon>
        <taxon>Bacillati</taxon>
        <taxon>Saganbacteria</taxon>
    </lineage>
</organism>
<name>A0A833L0W4_UNCSA</name>
<reference evidence="2 3" key="1">
    <citation type="submission" date="2019-12" db="EMBL/GenBank/DDBJ databases">
        <authorList>
            <person name="Wolfe R."/>
            <person name="Danczak R."/>
            <person name="Wilkins M."/>
        </authorList>
    </citation>
    <scope>NUCLEOTIDE SEQUENCE [LARGE SCALE GENOMIC DNA]</scope>
    <source>
        <strain evidence="2">X2_MaxBin.013</strain>
    </source>
</reference>
<keyword evidence="1" id="KW-0812">Transmembrane</keyword>
<evidence type="ECO:0000256" key="1">
    <source>
        <dbReference type="SAM" id="Phobius"/>
    </source>
</evidence>
<feature type="transmembrane region" description="Helical" evidence="1">
    <location>
        <begin position="12"/>
        <end position="33"/>
    </location>
</feature>
<keyword evidence="1" id="KW-0472">Membrane</keyword>
<dbReference type="AlphaFoldDB" id="A0A833L0W4"/>
<proteinExistence type="predicted"/>
<dbReference type="EMBL" id="WPAF01000013">
    <property type="protein sequence ID" value="KAF0134072.1"/>
    <property type="molecule type" value="Genomic_DNA"/>
</dbReference>
<protein>
    <submittedName>
        <fullName evidence="2">Uncharacterized protein</fullName>
    </submittedName>
</protein>
<evidence type="ECO:0000313" key="3">
    <source>
        <dbReference type="Proteomes" id="UP000488506"/>
    </source>
</evidence>
<accession>A0A833L0W4</accession>
<feature type="transmembrane region" description="Helical" evidence="1">
    <location>
        <begin position="39"/>
        <end position="61"/>
    </location>
</feature>